<dbReference type="PANTHER" id="PTHR35372:SF2">
    <property type="entry name" value="SF3 HELICASE DOMAIN-CONTAINING PROTEIN"/>
    <property type="match status" value="1"/>
</dbReference>
<dbReference type="SMART" id="SM00885">
    <property type="entry name" value="D5_N"/>
    <property type="match status" value="1"/>
</dbReference>
<keyword evidence="2" id="KW-0378">Hydrolase</keyword>
<organism evidence="6 9">
    <name type="scientific">Archaeoglobus fulgidus</name>
    <dbReference type="NCBI Taxonomy" id="2234"/>
    <lineage>
        <taxon>Archaea</taxon>
        <taxon>Methanobacteriati</taxon>
        <taxon>Methanobacteriota</taxon>
        <taxon>Archaeoglobi</taxon>
        <taxon>Archaeoglobales</taxon>
        <taxon>Archaeoglobaceae</taxon>
        <taxon>Archaeoglobus</taxon>
    </lineage>
</organism>
<evidence type="ECO:0000256" key="3">
    <source>
        <dbReference type="ARBA" id="ARBA00022806"/>
    </source>
</evidence>
<dbReference type="GO" id="GO:0016787">
    <property type="term" value="F:hydrolase activity"/>
    <property type="evidence" value="ECO:0007669"/>
    <property type="project" value="UniProtKB-KW"/>
</dbReference>
<dbReference type="InterPro" id="IPR036390">
    <property type="entry name" value="WH_DNA-bd_sf"/>
</dbReference>
<dbReference type="SUPFAM" id="SSF56747">
    <property type="entry name" value="Prim-pol domain"/>
    <property type="match status" value="1"/>
</dbReference>
<name>A0A101DEC4_ARCFL</name>
<evidence type="ECO:0000256" key="4">
    <source>
        <dbReference type="ARBA" id="ARBA00022840"/>
    </source>
</evidence>
<reference evidence="6" key="1">
    <citation type="journal article" date="2015" name="MBio">
        <title>Genome-resolved metagenomic analysis reveals roles for candidate phyla and other microbial community members in biogeochemical transformations in oil reservoirs.</title>
        <authorList>
            <person name="Hu P."/>
            <person name="Tom L."/>
            <person name="Singh A."/>
            <person name="Thomas B.C."/>
            <person name="Baker B.J."/>
            <person name="Piceno Y.M."/>
            <person name="Andersen G.L."/>
            <person name="Banfield J.F."/>
        </authorList>
    </citation>
    <scope>NUCLEOTIDE SEQUENCE [LARGE SCALE GENOMIC DNA]</scope>
    <source>
        <strain evidence="7">49_2300</strain>
        <strain evidence="6">49_95</strain>
    </source>
</reference>
<dbReference type="InterPro" id="IPR045455">
    <property type="entry name" value="NrS-1_pol-like_helicase"/>
</dbReference>
<keyword evidence="1" id="KW-0547">Nucleotide-binding</keyword>
<dbReference type="AlphaFoldDB" id="A0A101DEC4"/>
<dbReference type="EMBL" id="LGEQ01000011">
    <property type="protein sequence ID" value="KUJ94011.1"/>
    <property type="molecule type" value="Genomic_DNA"/>
</dbReference>
<keyword evidence="3" id="KW-0347">Helicase</keyword>
<comment type="caution">
    <text evidence="6">The sequence shown here is derived from an EMBL/GenBank/DDBJ whole genome shotgun (WGS) entry which is preliminary data.</text>
</comment>
<dbReference type="PATRIC" id="fig|2234.6.peg.1246"/>
<dbReference type="Gene3D" id="1.10.10.10">
    <property type="entry name" value="Winged helix-like DNA-binding domain superfamily/Winged helix DNA-binding domain"/>
    <property type="match status" value="1"/>
</dbReference>
<dbReference type="PANTHER" id="PTHR35372">
    <property type="entry name" value="ATP BINDING PROTEIN-RELATED"/>
    <property type="match status" value="1"/>
</dbReference>
<evidence type="ECO:0000313" key="8">
    <source>
        <dbReference type="Proteomes" id="UP000054015"/>
    </source>
</evidence>
<evidence type="ECO:0000313" key="7">
    <source>
        <dbReference type="EMBL" id="KUK07041.1"/>
    </source>
</evidence>
<reference evidence="8 9" key="2">
    <citation type="journal article" date="2015" name="MBio">
        <title>Genome-Resolved Metagenomic Analysis Reveals Roles for Candidate Phyla and Other Microbial Community Members in Biogeochemical Transformations in Oil Reservoirs.</title>
        <authorList>
            <person name="Hu P."/>
            <person name="Tom L."/>
            <person name="Singh A."/>
            <person name="Thomas B.C."/>
            <person name="Baker B.J."/>
            <person name="Piceno Y.M."/>
            <person name="Andersen G.L."/>
            <person name="Banfield J.F."/>
        </authorList>
    </citation>
    <scope>NUCLEOTIDE SEQUENCE [LARGE SCALE GENOMIC DNA]</scope>
</reference>
<dbReference type="Pfam" id="PF19263">
    <property type="entry name" value="DUF5906"/>
    <property type="match status" value="1"/>
</dbReference>
<dbReference type="InterPro" id="IPR004968">
    <property type="entry name" value="DNA_primase/NTPase_C"/>
</dbReference>
<dbReference type="GO" id="GO:0005524">
    <property type="term" value="F:ATP binding"/>
    <property type="evidence" value="ECO:0007669"/>
    <property type="project" value="UniProtKB-KW"/>
</dbReference>
<gene>
    <name evidence="6" type="ORF">XD40_0832</name>
    <name evidence="7" type="ORF">XD48_0753</name>
</gene>
<dbReference type="InterPro" id="IPR014818">
    <property type="entry name" value="Phage/plasmid_primase_P4_C"/>
</dbReference>
<dbReference type="Pfam" id="PF08706">
    <property type="entry name" value="D5_N"/>
    <property type="match status" value="1"/>
</dbReference>
<evidence type="ECO:0000256" key="1">
    <source>
        <dbReference type="ARBA" id="ARBA00022741"/>
    </source>
</evidence>
<dbReference type="NCBIfam" id="TIGR01613">
    <property type="entry name" value="primase_Cterm"/>
    <property type="match status" value="1"/>
</dbReference>
<dbReference type="Proteomes" id="UP000054015">
    <property type="component" value="Unassembled WGS sequence"/>
</dbReference>
<dbReference type="SUPFAM" id="SSF46785">
    <property type="entry name" value="Winged helix' DNA-binding domain"/>
    <property type="match status" value="1"/>
</dbReference>
<dbReference type="Pfam" id="PF03288">
    <property type="entry name" value="Pox_D5"/>
    <property type="match status" value="1"/>
</dbReference>
<dbReference type="InterPro" id="IPR036388">
    <property type="entry name" value="WH-like_DNA-bd_sf"/>
</dbReference>
<dbReference type="InterPro" id="IPR027417">
    <property type="entry name" value="P-loop_NTPase"/>
</dbReference>
<evidence type="ECO:0000313" key="6">
    <source>
        <dbReference type="EMBL" id="KUJ94011.1"/>
    </source>
</evidence>
<dbReference type="PROSITE" id="PS51206">
    <property type="entry name" value="SF3_HELICASE_1"/>
    <property type="match status" value="1"/>
</dbReference>
<dbReference type="InterPro" id="IPR015330">
    <property type="entry name" value="DNA_primase/pol_bifunc_N"/>
</dbReference>
<proteinExistence type="predicted"/>
<dbReference type="InterPro" id="IPR051620">
    <property type="entry name" value="ORF904-like_C"/>
</dbReference>
<keyword evidence="4" id="KW-0067">ATP-binding</keyword>
<dbReference type="SUPFAM" id="SSF52540">
    <property type="entry name" value="P-loop containing nucleoside triphosphate hydrolases"/>
    <property type="match status" value="1"/>
</dbReference>
<dbReference type="InterPro" id="IPR006500">
    <property type="entry name" value="Helicase_put_C_phage/plasmid"/>
</dbReference>
<dbReference type="Proteomes" id="UP000054307">
    <property type="component" value="Unassembled WGS sequence"/>
</dbReference>
<evidence type="ECO:0000259" key="5">
    <source>
        <dbReference type="PROSITE" id="PS51206"/>
    </source>
</evidence>
<dbReference type="Gene3D" id="3.40.50.300">
    <property type="entry name" value="P-loop containing nucleotide triphosphate hydrolases"/>
    <property type="match status" value="1"/>
</dbReference>
<dbReference type="InterPro" id="IPR014015">
    <property type="entry name" value="Helicase_SF3_DNA-vir"/>
</dbReference>
<protein>
    <submittedName>
        <fullName evidence="6">Phage/plasmid primase, P4 family</fullName>
    </submittedName>
</protein>
<evidence type="ECO:0000313" key="9">
    <source>
        <dbReference type="Proteomes" id="UP000054307"/>
    </source>
</evidence>
<evidence type="ECO:0000256" key="2">
    <source>
        <dbReference type="ARBA" id="ARBA00022801"/>
    </source>
</evidence>
<dbReference type="EMBL" id="LGEX01000014">
    <property type="protein sequence ID" value="KUK07041.1"/>
    <property type="molecule type" value="Genomic_DNA"/>
</dbReference>
<dbReference type="GO" id="GO:0004386">
    <property type="term" value="F:helicase activity"/>
    <property type="evidence" value="ECO:0007669"/>
    <property type="project" value="UniProtKB-KW"/>
</dbReference>
<dbReference type="Pfam" id="PF09250">
    <property type="entry name" value="Prim-Pol"/>
    <property type="match status" value="1"/>
</dbReference>
<accession>A0A101DEC4</accession>
<sequence>MTTKPSEFVKLLERIPQGGEVAFIPIVENGKEPDTPVKIKDNLEKIKLTASEALRRLQRGQNVGIYAFPGGLCFVDVDRPDIVDLSEFPETFTVKTRNGGFQLYYLNTGVERNFILKKDGEKIGELRANWQYVLVPGSHVPPDGEAFDGATGVYEVVRDAEIRPLDFSVVKRFIEEDKKGEEEKAERKVHSSGFTNHFGISLEAILKVDEKLAELLSDLQPAGYPSRSEADMAAIDKLWYWGFDESTIRDILRQYRAYEKTERDDYLDHTIEKAITSFVGERFNPVRKPQLFLKLCKIQEGLSKGAMSGVREENSENKGKIQGDVNDVRDVRVSHYFKAIEVDPFSRYKVYSNVDIPDIHDHSVEITPNGENSNLTPDMEVEISAEFFDEKGKFIAKRLADKIMSQVKFVTLTDTSEVWYYDAKKGIWRPNGEVIIEKLCEEYLGEEANRYRVNEVIGHIQRSTYVDRSIFDRNINLIAVENGVLNLQTGELLPFSPDYYLTVKIPVKYNPEADCPKIKQFLKEILHEEDIPVIFELFGFCLYRRYFIHKAFMFVGSGRNGKSTLINLLKAFLGPWNVSNIPLQSLNDNRFAAAELYGKLANTFADLSNEALTSTGIFKVLTGEDTIDAERKFKNPFKFTNYAKLIFSCNQLPLSYDDTDAFFARWIIINFPNQFLENADRNLIQKLTTEEELSGLLNLALIGLWRLMENGDFSKGISIEEARELYLRMSDPVAAFVMDCIEIDSDSYVPKKDLYTTFLEYCRKNKLPTVSENTFHKRLIRHVNVEDYRPKVGGKRVTAWKGIRLKEPEPEVLEEEGFFVCSRCGTRFLTEEEAVDHIEQAREWPEICQPKQDVEEEVIDLTGFMKGDEP</sequence>
<feature type="domain" description="SF3 helicase" evidence="5">
    <location>
        <begin position="529"/>
        <end position="684"/>
    </location>
</feature>